<proteinExistence type="predicted"/>
<keyword evidence="1" id="KW-0812">Transmembrane</keyword>
<dbReference type="Pfam" id="PF00873">
    <property type="entry name" value="ACR_tran"/>
    <property type="match status" value="1"/>
</dbReference>
<feature type="transmembrane region" description="Helical" evidence="1">
    <location>
        <begin position="466"/>
        <end position="493"/>
    </location>
</feature>
<dbReference type="SUPFAM" id="SSF82866">
    <property type="entry name" value="Multidrug efflux transporter AcrB transmembrane domain"/>
    <property type="match status" value="2"/>
</dbReference>
<dbReference type="Gene3D" id="3.30.70.1430">
    <property type="entry name" value="Multidrug efflux transporter AcrB pore domain"/>
    <property type="match status" value="2"/>
</dbReference>
<dbReference type="PANTHER" id="PTHR32063:SF64">
    <property type="entry name" value="ACRB_ACRD_ACRF FAMILY PROTEIN"/>
    <property type="match status" value="1"/>
</dbReference>
<dbReference type="AlphaFoldDB" id="A0A0N1JMV1"/>
<feature type="transmembrane region" description="Helical" evidence="1">
    <location>
        <begin position="982"/>
        <end position="1007"/>
    </location>
</feature>
<feature type="transmembrane region" description="Helical" evidence="1">
    <location>
        <begin position="435"/>
        <end position="454"/>
    </location>
</feature>
<feature type="transmembrane region" description="Helical" evidence="1">
    <location>
        <begin position="392"/>
        <end position="414"/>
    </location>
</feature>
<protein>
    <submittedName>
        <fullName evidence="2">AcrB/AcrD/AcrF family protein</fullName>
    </submittedName>
</protein>
<dbReference type="InterPro" id="IPR027463">
    <property type="entry name" value="AcrB_DN_DC_subdom"/>
</dbReference>
<dbReference type="Gene3D" id="3.30.70.1320">
    <property type="entry name" value="Multidrug efflux transporter AcrB pore domain like"/>
    <property type="match status" value="1"/>
</dbReference>
<dbReference type="InterPro" id="IPR001036">
    <property type="entry name" value="Acrflvin-R"/>
</dbReference>
<dbReference type="Proteomes" id="UP000037891">
    <property type="component" value="Unassembled WGS sequence"/>
</dbReference>
<dbReference type="RefSeq" id="WP_054088009.1">
    <property type="nucleotide sequence ID" value="NZ_LGLN01000086.1"/>
</dbReference>
<dbReference type="PANTHER" id="PTHR32063">
    <property type="match status" value="1"/>
</dbReference>
<evidence type="ECO:0000256" key="1">
    <source>
        <dbReference type="SAM" id="Phobius"/>
    </source>
</evidence>
<accession>A0A0N1JMV1</accession>
<dbReference type="Gene3D" id="3.30.70.1440">
    <property type="entry name" value="Multidrug efflux transporter AcrB pore domain"/>
    <property type="match status" value="1"/>
</dbReference>
<dbReference type="PATRIC" id="fig|81035.3.peg.3244"/>
<evidence type="ECO:0000313" key="2">
    <source>
        <dbReference type="EMBL" id="KPC24739.1"/>
    </source>
</evidence>
<keyword evidence="1" id="KW-1133">Transmembrane helix</keyword>
<dbReference type="GO" id="GO:0042910">
    <property type="term" value="F:xenobiotic transmembrane transporter activity"/>
    <property type="evidence" value="ECO:0007669"/>
    <property type="project" value="TreeGrafter"/>
</dbReference>
<feature type="transmembrane region" description="Helical" evidence="1">
    <location>
        <begin position="856"/>
        <end position="875"/>
    </location>
</feature>
<reference evidence="2 3" key="2">
    <citation type="submission" date="2015-10" db="EMBL/GenBank/DDBJ databases">
        <title>Comparative genomics and high-throughput reverse genetic screens identify a new phytobacterial MAMP and an Arabidopsis receptor required for immune elicitation.</title>
        <authorList>
            <person name="Mott G.A."/>
            <person name="Thakur S."/>
            <person name="Wang P.W."/>
            <person name="Desveaux D."/>
            <person name="Guttman D.S."/>
        </authorList>
    </citation>
    <scope>NUCLEOTIDE SEQUENCE [LARGE SCALE GENOMIC DNA]</scope>
    <source>
        <strain evidence="2 3">0788_9</strain>
    </source>
</reference>
<dbReference type="Gene3D" id="1.20.1640.10">
    <property type="entry name" value="Multidrug efflux transporter AcrB transmembrane domain"/>
    <property type="match status" value="2"/>
</dbReference>
<dbReference type="GO" id="GO:0005886">
    <property type="term" value="C:plasma membrane"/>
    <property type="evidence" value="ECO:0007669"/>
    <property type="project" value="TreeGrafter"/>
</dbReference>
<evidence type="ECO:0000313" key="3">
    <source>
        <dbReference type="Proteomes" id="UP000037891"/>
    </source>
</evidence>
<keyword evidence="1" id="KW-0472">Membrane</keyword>
<feature type="transmembrane region" description="Helical" evidence="1">
    <location>
        <begin position="906"/>
        <end position="929"/>
    </location>
</feature>
<gene>
    <name evidence="2" type="ORF">ABJ99_3038</name>
</gene>
<dbReference type="Gene3D" id="3.30.2090.10">
    <property type="entry name" value="Multidrug efflux transporter AcrB TolC docking domain, DN and DC subdomains"/>
    <property type="match status" value="2"/>
</dbReference>
<feature type="transmembrane region" description="Helical" evidence="1">
    <location>
        <begin position="334"/>
        <end position="354"/>
    </location>
</feature>
<dbReference type="SUPFAM" id="SSF82693">
    <property type="entry name" value="Multidrug efflux transporter AcrB pore domain, PN1, PN2, PC1 and PC2 subdomains"/>
    <property type="match status" value="3"/>
</dbReference>
<organism evidence="2 3">
    <name type="scientific">Pseudomonas syringae pv. cilantro</name>
    <dbReference type="NCBI Taxonomy" id="81035"/>
    <lineage>
        <taxon>Bacteria</taxon>
        <taxon>Pseudomonadati</taxon>
        <taxon>Pseudomonadota</taxon>
        <taxon>Gammaproteobacteria</taxon>
        <taxon>Pseudomonadales</taxon>
        <taxon>Pseudomonadaceae</taxon>
        <taxon>Pseudomonas</taxon>
        <taxon>Pseudomonas syringae</taxon>
    </lineage>
</organism>
<dbReference type="EMBL" id="LGLN01000086">
    <property type="protein sequence ID" value="KPC24739.1"/>
    <property type="molecule type" value="Genomic_DNA"/>
</dbReference>
<comment type="caution">
    <text evidence="2">The sequence shown here is derived from an EMBL/GenBank/DDBJ whole genome shotgun (WGS) entry which is preliminary data.</text>
</comment>
<sequence>MKGNFNLSEWAIKHQSFVWYLMFVALLMGVFSYMKLGREEDPSFTIKTMIIQTRWPGATVDETLEQVTDRIEKKLEELDSLDYVKSYTRPGESTVFVYLRDTTNAKAIPEIWYQVRKKVDDIRGQFPQGLQGPSFNDEFGDVYGSIYAFTTDGFSMRELRDYVEKVRADIRDVPGLGKVEMIGQQDEVLYLNFSTRKLAALGIDQSQVVQSLQSQNAVTPAGVIEAGPERISVRTSGQFASEKDLAAVNLRINDRFYRLSDVADITRGYTDPPKPLFRFNGKPAIGLSIAMQKGGNIQAFGKALHERMDATTAELPVGIGVHKVSDQAEVVNKAVGGFTSALFEAVIIVLLVSFVSLGFRAGLVVACSIPLVLAMVFVFMEYSGITMQRISLGALIIALGLLVDDAMITVEMMVTRLEMGETKEQAATYAYTSTAFPMLTGTLVTVAGFVPIGLNNSSAGEYTFTLFAVIAVAMLVSWVVAVLFAPVIGVHILSANIKPKSEEPGRVGRAFNGSMLWAMRHRWLAIGITVGLFAASLFSMQFVQNQFFPSSDRPEILVDLNLPQNASINETRKVVDRFEANLKDDPDIERWSTYIGQGAVRFYLPLDQQLENPFYAQLVIVSKGLEERGALTARLQKRLRDDFVGIGSYVQALEMGPPVGRPLQYRVSGESIDKVRQHAIELATLLDHNPHVGEVIYDWNEPGKVLRIDINQDKARQLGLSSEDVAKLMNSVVSGSTVTQVRDDIYLINVVGRAEDAERGTPETLQNLQIVTPTGTSIPLLAFASVGYELEQPLVWRRDRKPTITVKGSVLDEIQPTDLVNQLKPEIDKFSAGLPVGYKVATGGTVEESSKAQGPIASVAPLMLFLMATFLMIQLHSVQKMFLVASVAPLGLIGVVLALIPTGTPLGFVAILGVLALIGIIIRNSVILVTQIDAYEKSGYLPWDAVVEATEHRRRPILLTAAAASLGMIPIAREVFWGPMAYAMIGGIIIATLLTLLFLPALYVAWYRIKEPTDEQRQQAADKDEGEHAQPAH</sequence>
<dbReference type="PRINTS" id="PR00702">
    <property type="entry name" value="ACRIFLAVINRP"/>
</dbReference>
<feature type="transmembrane region" description="Helical" evidence="1">
    <location>
        <begin position="361"/>
        <end position="380"/>
    </location>
</feature>
<dbReference type="SUPFAM" id="SSF82714">
    <property type="entry name" value="Multidrug efflux transporter AcrB TolC docking domain, DN and DC subdomains"/>
    <property type="match status" value="2"/>
</dbReference>
<feature type="transmembrane region" description="Helical" evidence="1">
    <location>
        <begin position="523"/>
        <end position="543"/>
    </location>
</feature>
<reference evidence="2 3" key="1">
    <citation type="submission" date="2015-07" db="EMBL/GenBank/DDBJ databases">
        <authorList>
            <person name="Noorani M."/>
        </authorList>
    </citation>
    <scope>NUCLEOTIDE SEQUENCE [LARGE SCALE GENOMIC DNA]</scope>
    <source>
        <strain evidence="2 3">0788_9</strain>
    </source>
</reference>
<feature type="transmembrane region" description="Helical" evidence="1">
    <location>
        <begin position="17"/>
        <end position="34"/>
    </location>
</feature>
<name>A0A0N1JMV1_PSESX</name>
<feature type="transmembrane region" description="Helical" evidence="1">
    <location>
        <begin position="882"/>
        <end position="900"/>
    </location>
</feature>